<dbReference type="EMBL" id="KK106434">
    <property type="protein sequence ID" value="KIY91662.1"/>
    <property type="molecule type" value="Genomic_DNA"/>
</dbReference>
<dbReference type="Pfam" id="PF18829">
    <property type="entry name" value="Importin_rep_6"/>
    <property type="match status" value="1"/>
</dbReference>
<keyword evidence="3" id="KW-1185">Reference proteome</keyword>
<dbReference type="AlphaFoldDB" id="A0A0D2IUT0"/>
<gene>
    <name evidence="2" type="ORF">MNEG_16302</name>
</gene>
<dbReference type="GeneID" id="25734048"/>
<evidence type="ECO:0000256" key="1">
    <source>
        <dbReference type="SAM" id="MobiDB-lite"/>
    </source>
</evidence>
<sequence>MDADSSNSLEDFDEEEAEALREENECEEELVDQVTTAIGSFLKRFGDSVLPYVESLMPHIAPLLDKSRTEEERRIALCVVDDLLEHSPAGRAKYAPQSGGKGLGAGDGRRPAARDRLRVRGAQREWCAFTVLPVLLDACGASHSDLRQCAAYGVGVVAARAPEVLKPHAQAALARVMAVIQQPATGRV</sequence>
<accession>A0A0D2IUT0</accession>
<evidence type="ECO:0000313" key="2">
    <source>
        <dbReference type="EMBL" id="KIY91662.1"/>
    </source>
</evidence>
<protein>
    <submittedName>
        <fullName evidence="2">Uncharacterized protein</fullName>
    </submittedName>
</protein>
<dbReference type="KEGG" id="mng:MNEG_16302"/>
<reference evidence="2 3" key="1">
    <citation type="journal article" date="2013" name="BMC Genomics">
        <title>Reconstruction of the lipid metabolism for the microalga Monoraphidium neglectum from its genome sequence reveals characteristics suitable for biofuel production.</title>
        <authorList>
            <person name="Bogen C."/>
            <person name="Al-Dilaimi A."/>
            <person name="Albersmeier A."/>
            <person name="Wichmann J."/>
            <person name="Grundmann M."/>
            <person name="Rupp O."/>
            <person name="Lauersen K.J."/>
            <person name="Blifernez-Klassen O."/>
            <person name="Kalinowski J."/>
            <person name="Goesmann A."/>
            <person name="Mussgnug J.H."/>
            <person name="Kruse O."/>
        </authorList>
    </citation>
    <scope>NUCLEOTIDE SEQUENCE [LARGE SCALE GENOMIC DNA]</scope>
    <source>
        <strain evidence="2 3">SAG 48.87</strain>
    </source>
</reference>
<evidence type="ECO:0000313" key="3">
    <source>
        <dbReference type="Proteomes" id="UP000054498"/>
    </source>
</evidence>
<dbReference type="InterPro" id="IPR011989">
    <property type="entry name" value="ARM-like"/>
</dbReference>
<dbReference type="SUPFAM" id="SSF48371">
    <property type="entry name" value="ARM repeat"/>
    <property type="match status" value="1"/>
</dbReference>
<dbReference type="Gene3D" id="1.25.10.10">
    <property type="entry name" value="Leucine-rich Repeat Variant"/>
    <property type="match status" value="2"/>
</dbReference>
<dbReference type="Proteomes" id="UP000054498">
    <property type="component" value="Unassembled WGS sequence"/>
</dbReference>
<proteinExistence type="predicted"/>
<dbReference type="OrthoDB" id="904351at2759"/>
<organism evidence="2 3">
    <name type="scientific">Monoraphidium neglectum</name>
    <dbReference type="NCBI Taxonomy" id="145388"/>
    <lineage>
        <taxon>Eukaryota</taxon>
        <taxon>Viridiplantae</taxon>
        <taxon>Chlorophyta</taxon>
        <taxon>core chlorophytes</taxon>
        <taxon>Chlorophyceae</taxon>
        <taxon>CS clade</taxon>
        <taxon>Sphaeropleales</taxon>
        <taxon>Selenastraceae</taxon>
        <taxon>Monoraphidium</taxon>
    </lineage>
</organism>
<dbReference type="InterPro" id="IPR016024">
    <property type="entry name" value="ARM-type_fold"/>
</dbReference>
<dbReference type="STRING" id="145388.A0A0D2IUT0"/>
<dbReference type="InterPro" id="IPR041389">
    <property type="entry name" value="Importin_rep_6"/>
</dbReference>
<name>A0A0D2IUT0_9CHLO</name>
<feature type="region of interest" description="Disordered" evidence="1">
    <location>
        <begin position="90"/>
        <end position="114"/>
    </location>
</feature>
<feature type="region of interest" description="Disordered" evidence="1">
    <location>
        <begin position="1"/>
        <end position="24"/>
    </location>
</feature>
<dbReference type="RefSeq" id="XP_013890682.1">
    <property type="nucleotide sequence ID" value="XM_014035228.1"/>
</dbReference>